<sequence>MQYTLFALEQELALVGFHPGRARLDTLIADDFVEHGASGRIWTKPELLDTMSKWPVACRQVEDFSAQPVAEDLALVRYRCERLGRHSLRASLWRRGPRGWQIIFHQGTPLG</sequence>
<dbReference type="EMBL" id="JAVXZY010000006">
    <property type="protein sequence ID" value="MDT9000691.1"/>
    <property type="molecule type" value="Genomic_DNA"/>
</dbReference>
<dbReference type="InterPro" id="IPR027843">
    <property type="entry name" value="DUF4440"/>
</dbReference>
<evidence type="ECO:0000313" key="3">
    <source>
        <dbReference type="Proteomes" id="UP001246372"/>
    </source>
</evidence>
<dbReference type="InterPro" id="IPR032710">
    <property type="entry name" value="NTF2-like_dom_sf"/>
</dbReference>
<name>A0ABU3PFK2_9BURK</name>
<protein>
    <submittedName>
        <fullName evidence="2">DUF4440 domain-containing protein</fullName>
    </submittedName>
</protein>
<accession>A0ABU3PFK2</accession>
<dbReference type="RefSeq" id="WP_315651506.1">
    <property type="nucleotide sequence ID" value="NZ_JAVXZY010000006.1"/>
</dbReference>
<evidence type="ECO:0000313" key="2">
    <source>
        <dbReference type="EMBL" id="MDT9000691.1"/>
    </source>
</evidence>
<dbReference type="Gene3D" id="3.10.450.50">
    <property type="match status" value="1"/>
</dbReference>
<dbReference type="Proteomes" id="UP001246372">
    <property type="component" value="Unassembled WGS sequence"/>
</dbReference>
<dbReference type="SUPFAM" id="SSF54427">
    <property type="entry name" value="NTF2-like"/>
    <property type="match status" value="1"/>
</dbReference>
<proteinExistence type="predicted"/>
<organism evidence="2 3">
    <name type="scientific">Roseateles aquae</name>
    <dbReference type="NCBI Taxonomy" id="3077235"/>
    <lineage>
        <taxon>Bacteria</taxon>
        <taxon>Pseudomonadati</taxon>
        <taxon>Pseudomonadota</taxon>
        <taxon>Betaproteobacteria</taxon>
        <taxon>Burkholderiales</taxon>
        <taxon>Sphaerotilaceae</taxon>
        <taxon>Roseateles</taxon>
    </lineage>
</organism>
<evidence type="ECO:0000259" key="1">
    <source>
        <dbReference type="Pfam" id="PF14534"/>
    </source>
</evidence>
<feature type="domain" description="DUF4440" evidence="1">
    <location>
        <begin position="21"/>
        <end position="102"/>
    </location>
</feature>
<dbReference type="Pfam" id="PF14534">
    <property type="entry name" value="DUF4440"/>
    <property type="match status" value="1"/>
</dbReference>
<comment type="caution">
    <text evidence="2">The sequence shown here is derived from an EMBL/GenBank/DDBJ whole genome shotgun (WGS) entry which is preliminary data.</text>
</comment>
<reference evidence="2" key="1">
    <citation type="submission" date="2023-09" db="EMBL/GenBank/DDBJ databases">
        <title>Paucibacter sp. APW11 Genome sequencing and assembly.</title>
        <authorList>
            <person name="Kim I."/>
        </authorList>
    </citation>
    <scope>NUCLEOTIDE SEQUENCE</scope>
    <source>
        <strain evidence="2">APW11</strain>
    </source>
</reference>
<keyword evidence="3" id="KW-1185">Reference proteome</keyword>
<gene>
    <name evidence="2" type="ORF">RQP53_15555</name>
</gene>